<evidence type="ECO:0000313" key="1">
    <source>
        <dbReference type="EMBL" id="NBE05958.1"/>
    </source>
</evidence>
<keyword evidence="2" id="KW-1185">Reference proteome</keyword>
<reference evidence="2" key="1">
    <citation type="submission" date="2020-01" db="EMBL/GenBank/DDBJ databases">
        <title>Sphingomonas sp. strain CSW-10.</title>
        <authorList>
            <person name="Chen W.-M."/>
        </authorList>
    </citation>
    <scope>NUCLEOTIDE SEQUENCE [LARGE SCALE GENOMIC DNA]</scope>
    <source>
        <strain evidence="2">CCP-1</strain>
    </source>
</reference>
<evidence type="ECO:0000313" key="2">
    <source>
        <dbReference type="Proteomes" id="UP001517376"/>
    </source>
</evidence>
<dbReference type="RefSeq" id="WP_161764801.1">
    <property type="nucleotide sequence ID" value="NZ_JAAATW010000001.1"/>
</dbReference>
<name>A0ABW9Y0P2_9RHOB</name>
<comment type="caution">
    <text evidence="1">The sequence shown here is derived from an EMBL/GenBank/DDBJ whole genome shotgun (WGS) entry which is preliminary data.</text>
</comment>
<organism evidence="1 2">
    <name type="scientific">Paragemmobacter ruber</name>
    <dbReference type="NCBI Taxonomy" id="1985673"/>
    <lineage>
        <taxon>Bacteria</taxon>
        <taxon>Pseudomonadati</taxon>
        <taxon>Pseudomonadota</taxon>
        <taxon>Alphaproteobacteria</taxon>
        <taxon>Rhodobacterales</taxon>
        <taxon>Paracoccaceae</taxon>
        <taxon>Paragemmobacter</taxon>
    </lineage>
</organism>
<accession>A0ABW9Y0P2</accession>
<dbReference type="EMBL" id="JAAATW010000001">
    <property type="protein sequence ID" value="NBE05958.1"/>
    <property type="molecule type" value="Genomic_DNA"/>
</dbReference>
<gene>
    <name evidence="1" type="ORF">GU920_00250</name>
</gene>
<dbReference type="Proteomes" id="UP001517376">
    <property type="component" value="Unassembled WGS sequence"/>
</dbReference>
<proteinExistence type="predicted"/>
<sequence length="49" mass="5358">MPTALAQARALLADPAFDCAPRQLRRLALLIVASAEGRTLAQRRRKSGR</sequence>
<protein>
    <submittedName>
        <fullName evidence="1">Uncharacterized protein</fullName>
    </submittedName>
</protein>